<keyword evidence="2 7" id="KW-0227">DNA damage</keyword>
<keyword evidence="6 7" id="KW-0234">DNA repair</keyword>
<dbReference type="SUPFAM" id="SSF111304">
    <property type="entry name" value="Recombination protein RecR"/>
    <property type="match status" value="1"/>
</dbReference>
<dbReference type="CDD" id="cd01025">
    <property type="entry name" value="TOPRIM_recR"/>
    <property type="match status" value="1"/>
</dbReference>
<evidence type="ECO:0000256" key="3">
    <source>
        <dbReference type="ARBA" id="ARBA00022771"/>
    </source>
</evidence>
<dbReference type="Pfam" id="PF13662">
    <property type="entry name" value="Toprim_4"/>
    <property type="match status" value="1"/>
</dbReference>
<dbReference type="Gene3D" id="1.10.8.420">
    <property type="entry name" value="RecR Domain 1"/>
    <property type="match status" value="1"/>
</dbReference>
<evidence type="ECO:0000313" key="10">
    <source>
        <dbReference type="Proteomes" id="UP000430564"/>
    </source>
</evidence>
<dbReference type="HAMAP" id="MF_00017">
    <property type="entry name" value="RecR"/>
    <property type="match status" value="1"/>
</dbReference>
<dbReference type="PROSITE" id="PS01300">
    <property type="entry name" value="RECR"/>
    <property type="match status" value="1"/>
</dbReference>
<evidence type="ECO:0000256" key="5">
    <source>
        <dbReference type="ARBA" id="ARBA00023172"/>
    </source>
</evidence>
<dbReference type="PROSITE" id="PS50880">
    <property type="entry name" value="TOPRIM"/>
    <property type="match status" value="1"/>
</dbReference>
<keyword evidence="5 7" id="KW-0233">DNA recombination</keyword>
<dbReference type="Pfam" id="PF02132">
    <property type="entry name" value="RecR_ZnF"/>
    <property type="match status" value="1"/>
</dbReference>
<evidence type="ECO:0000313" key="9">
    <source>
        <dbReference type="EMBL" id="KAB7663051.1"/>
    </source>
</evidence>
<comment type="similarity">
    <text evidence="7">Belongs to the RecR family.</text>
</comment>
<gene>
    <name evidence="7 9" type="primary">recR</name>
    <name evidence="9" type="ORF">GBM95_00665</name>
</gene>
<dbReference type="GO" id="GO:0008270">
    <property type="term" value="F:zinc ion binding"/>
    <property type="evidence" value="ECO:0007669"/>
    <property type="project" value="UniProtKB-KW"/>
</dbReference>
<dbReference type="OrthoDB" id="9802672at2"/>
<keyword evidence="1 7" id="KW-0479">Metal-binding</keyword>
<keyword evidence="3 7" id="KW-0863">Zinc-finger</keyword>
<evidence type="ECO:0000256" key="1">
    <source>
        <dbReference type="ARBA" id="ARBA00022723"/>
    </source>
</evidence>
<dbReference type="GO" id="GO:0006281">
    <property type="term" value="P:DNA repair"/>
    <property type="evidence" value="ECO:0007669"/>
    <property type="project" value="UniProtKB-UniRule"/>
</dbReference>
<sequence length="206" mass="22746">MAIETSPAISALIKALEELPGYGPRSAQRAAFFLLAPERREKLEALKKALEGTAAIRRCRLCRTWCEAELCPVCADEKRDRSLICVVESVQDQMALDASLSWPGLYFVLSGRLSPLDNAGPAEIGLPQLLERIELGLREDGLREVVVATSYTPEGDATAYYLMGAVKKRWPDLRITRLSRGLPSGLEIEYTDLASIAGAVEDRRRL</sequence>
<dbReference type="GO" id="GO:0003677">
    <property type="term" value="F:DNA binding"/>
    <property type="evidence" value="ECO:0007669"/>
    <property type="project" value="UniProtKB-UniRule"/>
</dbReference>
<evidence type="ECO:0000256" key="2">
    <source>
        <dbReference type="ARBA" id="ARBA00022763"/>
    </source>
</evidence>
<feature type="zinc finger region" description="C4-type" evidence="7">
    <location>
        <begin position="59"/>
        <end position="74"/>
    </location>
</feature>
<dbReference type="EMBL" id="WEHX01000002">
    <property type="protein sequence ID" value="KAB7663051.1"/>
    <property type="molecule type" value="Genomic_DNA"/>
</dbReference>
<evidence type="ECO:0000256" key="6">
    <source>
        <dbReference type="ARBA" id="ARBA00023204"/>
    </source>
</evidence>
<comment type="caution">
    <text evidence="9">The sequence shown here is derived from an EMBL/GenBank/DDBJ whole genome shotgun (WGS) entry which is preliminary data.</text>
</comment>
<dbReference type="Proteomes" id="UP000430564">
    <property type="component" value="Unassembled WGS sequence"/>
</dbReference>
<name>A0A6I1EUR8_9BURK</name>
<dbReference type="InterPro" id="IPR023627">
    <property type="entry name" value="Rcmb_RecR"/>
</dbReference>
<feature type="domain" description="Toprim" evidence="8">
    <location>
        <begin position="82"/>
        <end position="183"/>
    </location>
</feature>
<dbReference type="InterPro" id="IPR006171">
    <property type="entry name" value="TOPRIM_dom"/>
</dbReference>
<evidence type="ECO:0000256" key="4">
    <source>
        <dbReference type="ARBA" id="ARBA00022833"/>
    </source>
</evidence>
<evidence type="ECO:0000256" key="7">
    <source>
        <dbReference type="HAMAP-Rule" id="MF_00017"/>
    </source>
</evidence>
<dbReference type="Gene3D" id="3.40.1360.10">
    <property type="match status" value="1"/>
</dbReference>
<dbReference type="InterPro" id="IPR034137">
    <property type="entry name" value="TOPRIM_RecR"/>
</dbReference>
<dbReference type="Pfam" id="PF21176">
    <property type="entry name" value="RecR_HhH"/>
    <property type="match status" value="1"/>
</dbReference>
<dbReference type="PANTHER" id="PTHR30446">
    <property type="entry name" value="RECOMBINATION PROTEIN RECR"/>
    <property type="match status" value="1"/>
</dbReference>
<evidence type="ECO:0000259" key="8">
    <source>
        <dbReference type="PROSITE" id="PS50880"/>
    </source>
</evidence>
<dbReference type="AlphaFoldDB" id="A0A6I1EUR8"/>
<comment type="function">
    <text evidence="7">May play a role in DNA repair. It seems to be involved in an RecBC-independent recombinational process of DNA repair. It may act with RecF and RecO.</text>
</comment>
<dbReference type="NCBIfam" id="TIGR00615">
    <property type="entry name" value="recR"/>
    <property type="match status" value="1"/>
</dbReference>
<dbReference type="PANTHER" id="PTHR30446:SF0">
    <property type="entry name" value="RECOMBINATION PROTEIN RECR"/>
    <property type="match status" value="1"/>
</dbReference>
<accession>A0A6I1EUR8</accession>
<dbReference type="GO" id="GO:0006310">
    <property type="term" value="P:DNA recombination"/>
    <property type="evidence" value="ECO:0007669"/>
    <property type="project" value="UniProtKB-UniRule"/>
</dbReference>
<organism evidence="9 10">
    <name type="scientific">Sutterella seckii</name>
    <dbReference type="NCBI Taxonomy" id="1944635"/>
    <lineage>
        <taxon>Bacteria</taxon>
        <taxon>Pseudomonadati</taxon>
        <taxon>Pseudomonadota</taxon>
        <taxon>Betaproteobacteria</taxon>
        <taxon>Burkholderiales</taxon>
        <taxon>Sutterellaceae</taxon>
        <taxon>Sutterella</taxon>
    </lineage>
</organism>
<dbReference type="InterPro" id="IPR015967">
    <property type="entry name" value="Rcmb_RecR_Znf"/>
</dbReference>
<protein>
    <recommendedName>
        <fullName evidence="7">Recombination protein RecR</fullName>
    </recommendedName>
</protein>
<proteinExistence type="inferred from homology"/>
<dbReference type="InterPro" id="IPR000093">
    <property type="entry name" value="DNA_Rcmb_RecR"/>
</dbReference>
<keyword evidence="4 7" id="KW-0862">Zinc</keyword>
<reference evidence="9 10" key="1">
    <citation type="submission" date="2019-10" db="EMBL/GenBank/DDBJ databases">
        <title>Genome diversity of Sutterella seckii.</title>
        <authorList>
            <person name="Chaplin A.V."/>
            <person name="Sokolova S.R."/>
            <person name="Mosin K.A."/>
            <person name="Ivanova E.L."/>
            <person name="Kochetkova T.O."/>
            <person name="Goltsov A.Y."/>
            <person name="Trofimov D.Y."/>
            <person name="Efimov B.A."/>
        </authorList>
    </citation>
    <scope>NUCLEOTIDE SEQUENCE [LARGE SCALE GENOMIC DNA]</scope>
    <source>
        <strain evidence="9 10">ASD393</strain>
    </source>
</reference>
<dbReference type="RefSeq" id="WP_152157323.1">
    <property type="nucleotide sequence ID" value="NZ_WEHX01000002.1"/>
</dbReference>